<evidence type="ECO:0000256" key="1">
    <source>
        <dbReference type="SAM" id="MobiDB-lite"/>
    </source>
</evidence>
<keyword evidence="3" id="KW-1185">Reference proteome</keyword>
<organism evidence="2 3">
    <name type="scientific">Marasmiellus scandens</name>
    <dbReference type="NCBI Taxonomy" id="2682957"/>
    <lineage>
        <taxon>Eukaryota</taxon>
        <taxon>Fungi</taxon>
        <taxon>Dikarya</taxon>
        <taxon>Basidiomycota</taxon>
        <taxon>Agaricomycotina</taxon>
        <taxon>Agaricomycetes</taxon>
        <taxon>Agaricomycetidae</taxon>
        <taxon>Agaricales</taxon>
        <taxon>Marasmiineae</taxon>
        <taxon>Omphalotaceae</taxon>
        <taxon>Marasmiellus</taxon>
    </lineage>
</organism>
<feature type="region of interest" description="Disordered" evidence="1">
    <location>
        <begin position="211"/>
        <end position="235"/>
    </location>
</feature>
<evidence type="ECO:0000313" key="3">
    <source>
        <dbReference type="Proteomes" id="UP001498398"/>
    </source>
</evidence>
<protein>
    <submittedName>
        <fullName evidence="2">Uncharacterized protein</fullName>
    </submittedName>
</protein>
<dbReference type="EMBL" id="JBANRG010000011">
    <property type="protein sequence ID" value="KAK7462362.1"/>
    <property type="molecule type" value="Genomic_DNA"/>
</dbReference>
<dbReference type="Proteomes" id="UP001498398">
    <property type="component" value="Unassembled WGS sequence"/>
</dbReference>
<comment type="caution">
    <text evidence="2">The sequence shown here is derived from an EMBL/GenBank/DDBJ whole genome shotgun (WGS) entry which is preliminary data.</text>
</comment>
<gene>
    <name evidence="2" type="ORF">VKT23_007963</name>
</gene>
<accession>A0ABR1JJQ3</accession>
<proteinExistence type="predicted"/>
<reference evidence="2 3" key="1">
    <citation type="submission" date="2024-01" db="EMBL/GenBank/DDBJ databases">
        <title>A draft genome for the cacao thread blight pathogen Marasmiellus scandens.</title>
        <authorList>
            <person name="Baruah I.K."/>
            <person name="Leung J."/>
            <person name="Bukari Y."/>
            <person name="Amoako-Attah I."/>
            <person name="Meinhardt L.W."/>
            <person name="Bailey B.A."/>
            <person name="Cohen S.P."/>
        </authorList>
    </citation>
    <scope>NUCLEOTIDE SEQUENCE [LARGE SCALE GENOMIC DNA]</scope>
    <source>
        <strain evidence="2 3">GH-19</strain>
    </source>
</reference>
<sequence length="235" mass="26463">MPQGDQDAEGQNDANPIKLEDVLVTDFERLSKVLYPRDIPVYQKAPELSDDEWESILKLATLWDFRDVRQLAIDALNSRKTSAYQRILLGRKYRISEWLRSGYVDLVKQPETLSVEDAEKIGYLTAVRILILRETHRKNYKGLPAGLTTRYSNHTPVCSKCSSSAYSSVIICSSCTKHIGIGNNGSGELPTHEIQSAVGIEFGVEFNEIGDRPWTPVTEPPSEMGSVEVEDKERF</sequence>
<evidence type="ECO:0000313" key="2">
    <source>
        <dbReference type="EMBL" id="KAK7462362.1"/>
    </source>
</evidence>
<name>A0ABR1JJQ3_9AGAR</name>